<evidence type="ECO:0000313" key="2">
    <source>
        <dbReference type="EMBL" id="KAG9448957.1"/>
    </source>
</evidence>
<gene>
    <name evidence="2" type="ORF">H6P81_008922</name>
</gene>
<accession>A0AAV7EJC8</accession>
<reference evidence="2 3" key="1">
    <citation type="submission" date="2021-07" db="EMBL/GenBank/DDBJ databases">
        <title>The Aristolochia fimbriata genome: insights into angiosperm evolution, floral development and chemical biosynthesis.</title>
        <authorList>
            <person name="Jiao Y."/>
        </authorList>
    </citation>
    <scope>NUCLEOTIDE SEQUENCE [LARGE SCALE GENOMIC DNA]</scope>
    <source>
        <strain evidence="2">IBCAS-2021</strain>
        <tissue evidence="2">Leaf</tissue>
    </source>
</reference>
<dbReference type="EMBL" id="JAINDJ010000004">
    <property type="protein sequence ID" value="KAG9448957.1"/>
    <property type="molecule type" value="Genomic_DNA"/>
</dbReference>
<name>A0AAV7EJC8_ARIFI</name>
<evidence type="ECO:0000256" key="1">
    <source>
        <dbReference type="SAM" id="MobiDB-lite"/>
    </source>
</evidence>
<comment type="caution">
    <text evidence="2">The sequence shown here is derived from an EMBL/GenBank/DDBJ whole genome shotgun (WGS) entry which is preliminary data.</text>
</comment>
<keyword evidence="3" id="KW-1185">Reference proteome</keyword>
<dbReference type="PANTHER" id="PTHR34539:SF19">
    <property type="entry name" value="T6J4.11 PROTEIN"/>
    <property type="match status" value="1"/>
</dbReference>
<organism evidence="2 3">
    <name type="scientific">Aristolochia fimbriata</name>
    <name type="common">White veined hardy Dutchman's pipe vine</name>
    <dbReference type="NCBI Taxonomy" id="158543"/>
    <lineage>
        <taxon>Eukaryota</taxon>
        <taxon>Viridiplantae</taxon>
        <taxon>Streptophyta</taxon>
        <taxon>Embryophyta</taxon>
        <taxon>Tracheophyta</taxon>
        <taxon>Spermatophyta</taxon>
        <taxon>Magnoliopsida</taxon>
        <taxon>Magnoliidae</taxon>
        <taxon>Piperales</taxon>
        <taxon>Aristolochiaceae</taxon>
        <taxon>Aristolochia</taxon>
    </lineage>
</organism>
<dbReference type="PANTHER" id="PTHR34539">
    <property type="entry name" value="T6J4.11 PROTEIN"/>
    <property type="match status" value="1"/>
</dbReference>
<feature type="region of interest" description="Disordered" evidence="1">
    <location>
        <begin position="62"/>
        <end position="107"/>
    </location>
</feature>
<dbReference type="AlphaFoldDB" id="A0AAV7EJC8"/>
<proteinExistence type="predicted"/>
<evidence type="ECO:0000313" key="3">
    <source>
        <dbReference type="Proteomes" id="UP000825729"/>
    </source>
</evidence>
<sequence length="178" mass="19532">MEGSVGTPSSKRPRVDSDEFQESPQAKRIRDDLLDILDDVEDRNSETQDLVYVMKSFEEEIALPPPASDSGDSQPELGFLFEASDDELGLPPTSTESGKVEEDRGILTEPPTVAGLGQIWGFDDDLPAYDAFGVYTERDYNGDGDVVFEGLFDYSDGVCAPASDFSDFSWRTESLPAL</sequence>
<protein>
    <submittedName>
        <fullName evidence="2">Uncharacterized protein</fullName>
    </submittedName>
</protein>
<dbReference type="Proteomes" id="UP000825729">
    <property type="component" value="Unassembled WGS sequence"/>
</dbReference>
<feature type="region of interest" description="Disordered" evidence="1">
    <location>
        <begin position="1"/>
        <end position="31"/>
    </location>
</feature>
<feature type="compositionally biased region" description="Polar residues" evidence="1">
    <location>
        <begin position="1"/>
        <end position="10"/>
    </location>
</feature>